<gene>
    <name evidence="2" type="ORF">ICT70_11290</name>
</gene>
<reference evidence="2" key="1">
    <citation type="submission" date="2020-09" db="EMBL/GenBank/DDBJ databases">
        <title>Pelobacter alkaliphilus sp. nov., a novel anaerobic arsenate-reducing bacterium from terrestrial mud volcano.</title>
        <authorList>
            <person name="Khomyakova M.A."/>
            <person name="Merkel A.Y."/>
            <person name="Slobodkin A.I."/>
        </authorList>
    </citation>
    <scope>NUCLEOTIDE SEQUENCE</scope>
    <source>
        <strain evidence="2">M08fum</strain>
    </source>
</reference>
<dbReference type="Gene3D" id="1.10.260.40">
    <property type="entry name" value="lambda repressor-like DNA-binding domains"/>
    <property type="match status" value="1"/>
</dbReference>
<dbReference type="AlphaFoldDB" id="A0A8J6QSY1"/>
<dbReference type="GO" id="GO:0003677">
    <property type="term" value="F:DNA binding"/>
    <property type="evidence" value="ECO:0007669"/>
    <property type="project" value="InterPro"/>
</dbReference>
<protein>
    <submittedName>
        <fullName evidence="2">Helix-turn-helix transcriptional regulator</fullName>
    </submittedName>
</protein>
<dbReference type="InterPro" id="IPR010982">
    <property type="entry name" value="Lambda_DNA-bd_dom_sf"/>
</dbReference>
<keyword evidence="3" id="KW-1185">Reference proteome</keyword>
<dbReference type="CDD" id="cd00093">
    <property type="entry name" value="HTH_XRE"/>
    <property type="match status" value="1"/>
</dbReference>
<evidence type="ECO:0000313" key="3">
    <source>
        <dbReference type="Proteomes" id="UP000632828"/>
    </source>
</evidence>
<dbReference type="Proteomes" id="UP000632828">
    <property type="component" value="Unassembled WGS sequence"/>
</dbReference>
<dbReference type="SUPFAM" id="SSF47413">
    <property type="entry name" value="lambda repressor-like DNA-binding domains"/>
    <property type="match status" value="1"/>
</dbReference>
<dbReference type="Pfam" id="PF01381">
    <property type="entry name" value="HTH_3"/>
    <property type="match status" value="1"/>
</dbReference>
<dbReference type="EMBL" id="JACWUN010000013">
    <property type="protein sequence ID" value="MBD1401260.1"/>
    <property type="molecule type" value="Genomic_DNA"/>
</dbReference>
<organism evidence="2 3">
    <name type="scientific">Pelovirga terrestris</name>
    <dbReference type="NCBI Taxonomy" id="2771352"/>
    <lineage>
        <taxon>Bacteria</taxon>
        <taxon>Pseudomonadati</taxon>
        <taxon>Thermodesulfobacteriota</taxon>
        <taxon>Desulfuromonadia</taxon>
        <taxon>Geobacterales</taxon>
        <taxon>Geobacteraceae</taxon>
        <taxon>Pelovirga</taxon>
    </lineage>
</organism>
<dbReference type="PROSITE" id="PS50943">
    <property type="entry name" value="HTH_CROC1"/>
    <property type="match status" value="1"/>
</dbReference>
<dbReference type="RefSeq" id="WP_191156678.1">
    <property type="nucleotide sequence ID" value="NZ_JACWUN010000013.1"/>
</dbReference>
<feature type="domain" description="HTH cro/C1-type" evidence="1">
    <location>
        <begin position="21"/>
        <end position="75"/>
    </location>
</feature>
<name>A0A8J6QSY1_9BACT</name>
<evidence type="ECO:0000313" key="2">
    <source>
        <dbReference type="EMBL" id="MBD1401260.1"/>
    </source>
</evidence>
<sequence>MNSTATLYGKIPDVAQLGKLIRQVRKEQGLTQEELSALVGVGPRLIGEIERGKATAEVGKVFQLLSGLGLTVAVHPRSINDVRE</sequence>
<accession>A0A8J6QSY1</accession>
<comment type="caution">
    <text evidence="2">The sequence shown here is derived from an EMBL/GenBank/DDBJ whole genome shotgun (WGS) entry which is preliminary data.</text>
</comment>
<proteinExistence type="predicted"/>
<dbReference type="SMART" id="SM00530">
    <property type="entry name" value="HTH_XRE"/>
    <property type="match status" value="1"/>
</dbReference>
<dbReference type="InterPro" id="IPR001387">
    <property type="entry name" value="Cro/C1-type_HTH"/>
</dbReference>
<evidence type="ECO:0000259" key="1">
    <source>
        <dbReference type="PROSITE" id="PS50943"/>
    </source>
</evidence>